<gene>
    <name evidence="5" type="ORF">LKD45_11285</name>
</gene>
<dbReference type="Gene3D" id="3.20.20.80">
    <property type="entry name" value="Glycosidases"/>
    <property type="match status" value="1"/>
</dbReference>
<dbReference type="SUPFAM" id="SSF51011">
    <property type="entry name" value="Glycosyl hydrolase domain"/>
    <property type="match status" value="1"/>
</dbReference>
<proteinExistence type="inferred from homology"/>
<evidence type="ECO:0000256" key="1">
    <source>
        <dbReference type="ARBA" id="ARBA00008061"/>
    </source>
</evidence>
<keyword evidence="2" id="KW-0378">Hydrolase</keyword>
<dbReference type="InterPro" id="IPR017853">
    <property type="entry name" value="GH"/>
</dbReference>
<evidence type="ECO:0000256" key="2">
    <source>
        <dbReference type="ARBA" id="ARBA00022801"/>
    </source>
</evidence>
<evidence type="ECO:0000313" key="6">
    <source>
        <dbReference type="Proteomes" id="UP001199355"/>
    </source>
</evidence>
<reference evidence="5 6" key="1">
    <citation type="submission" date="2021-10" db="EMBL/GenBank/DDBJ databases">
        <title>Anaerobic single-cell dispensing facilitates the cultivation of human gut bacteria.</title>
        <authorList>
            <person name="Afrizal A."/>
        </authorList>
    </citation>
    <scope>NUCLEOTIDE SEQUENCE [LARGE SCALE GENOMIC DNA]</scope>
    <source>
        <strain evidence="5 6">CLA-AA-H244</strain>
    </source>
</reference>
<dbReference type="CDD" id="cd11333">
    <property type="entry name" value="AmyAc_SI_OligoGlu_DGase"/>
    <property type="match status" value="1"/>
</dbReference>
<dbReference type="EMBL" id="JAJEQF010000031">
    <property type="protein sequence ID" value="MCC2168262.1"/>
    <property type="molecule type" value="Genomic_DNA"/>
</dbReference>
<dbReference type="RefSeq" id="WP_262585216.1">
    <property type="nucleotide sequence ID" value="NZ_JAJEQF010000031.1"/>
</dbReference>
<dbReference type="Gene3D" id="3.90.400.10">
    <property type="entry name" value="Oligo-1,6-glucosidase, Domain 2"/>
    <property type="match status" value="1"/>
</dbReference>
<organism evidence="5 6">
    <name type="scientific">Gallintestinimicrobium propionicum</name>
    <dbReference type="NCBI Taxonomy" id="2981770"/>
    <lineage>
        <taxon>Bacteria</taxon>
        <taxon>Bacillati</taxon>
        <taxon>Bacillota</taxon>
        <taxon>Clostridia</taxon>
        <taxon>Lachnospirales</taxon>
        <taxon>Lachnospiraceae</taxon>
        <taxon>Gallintestinimicrobium</taxon>
    </lineage>
</organism>
<dbReference type="InterPro" id="IPR006047">
    <property type="entry name" value="GH13_cat_dom"/>
</dbReference>
<sequence length="560" mass="64678">MEKEKWWKKAVVYQIYPRSFYDANGDGIGDLRGIIEKLDYIRDLGANVIWLCPVYKSPMDDNGYDIADYYHIDEAFGTDEDMDELIAEAKKRGIRIIMDLVVNHCSDEHKWFQKAKADPEGPYGKYFYIKKGIDGKAPNNWRSIFGGSAWEPIEGTDYYYLHIFTKKQPDLNWENKELREEIYKMVNWWLDKGIGGFRLDAITYLKKEAGLPSYPADGEDGLVSVAHGALNQPGIEALLREFRDRTYGRRETLTVGETAGLTPETLLSFISLEDGVFSMVFEFSWCQLELKGPNYFWYDRQEWTPEDLKRELFSSHEMAGDRGWFGVCTENHDQPRSIDHYLPREGRNYYGATMLASMYLLLRGTPYVYQGQEIGMRNCAYASMDDYNDVSTHNQYNRALADGFSPEEALRLVQLESRDNARTPFQWDDTENAGFTTGKPWLKVNPNYTGLNAAQEERDEDSVLTWYKKMIGLRLHSQWSELISEGTFAPAYREEKNLIAYRRSFEGKTLLVLCNMQPEERELTLVAAPGQVLADNYKEAAFTGNTVRLRPYEVLIAEEA</sequence>
<evidence type="ECO:0000256" key="3">
    <source>
        <dbReference type="ARBA" id="ARBA00023295"/>
    </source>
</evidence>
<dbReference type="SUPFAM" id="SSF51445">
    <property type="entry name" value="(Trans)glycosidases"/>
    <property type="match status" value="1"/>
</dbReference>
<comment type="similarity">
    <text evidence="1">Belongs to the glycosyl hydrolase 13 family.</text>
</comment>
<dbReference type="GO" id="GO:0004556">
    <property type="term" value="F:alpha-amylase activity"/>
    <property type="evidence" value="ECO:0007669"/>
    <property type="project" value="TreeGrafter"/>
</dbReference>
<keyword evidence="6" id="KW-1185">Reference proteome</keyword>
<dbReference type="Pfam" id="PF23915">
    <property type="entry name" value="SusG_C"/>
    <property type="match status" value="1"/>
</dbReference>
<dbReference type="FunFam" id="3.90.400.10:FF:000002">
    <property type="entry name" value="Sucrose isomerase"/>
    <property type="match status" value="1"/>
</dbReference>
<evidence type="ECO:0000313" key="5">
    <source>
        <dbReference type="EMBL" id="MCC2168262.1"/>
    </source>
</evidence>
<dbReference type="InterPro" id="IPR056300">
    <property type="entry name" value="SusG-like_C"/>
</dbReference>
<dbReference type="AlphaFoldDB" id="A0AAE3AYB3"/>
<dbReference type="Gene3D" id="2.60.40.1180">
    <property type="entry name" value="Golgi alpha-mannosidase II"/>
    <property type="match status" value="1"/>
</dbReference>
<name>A0AAE3AYB3_9FIRM</name>
<dbReference type="PANTHER" id="PTHR10357">
    <property type="entry name" value="ALPHA-AMYLASE FAMILY MEMBER"/>
    <property type="match status" value="1"/>
</dbReference>
<dbReference type="PANTHER" id="PTHR10357:SF179">
    <property type="entry name" value="NEUTRAL AND BASIC AMINO ACID TRANSPORT PROTEIN RBAT"/>
    <property type="match status" value="1"/>
</dbReference>
<dbReference type="Proteomes" id="UP001199355">
    <property type="component" value="Unassembled WGS sequence"/>
</dbReference>
<dbReference type="Pfam" id="PF00128">
    <property type="entry name" value="Alpha-amylase"/>
    <property type="match status" value="1"/>
</dbReference>
<protein>
    <submittedName>
        <fullName evidence="5">Alpha-glucosidase</fullName>
    </submittedName>
</protein>
<dbReference type="InterPro" id="IPR013780">
    <property type="entry name" value="Glyco_hydro_b"/>
</dbReference>
<comment type="caution">
    <text evidence="5">The sequence shown here is derived from an EMBL/GenBank/DDBJ whole genome shotgun (WGS) entry which is preliminary data.</text>
</comment>
<dbReference type="SMART" id="SM00642">
    <property type="entry name" value="Aamy"/>
    <property type="match status" value="1"/>
</dbReference>
<evidence type="ECO:0000259" key="4">
    <source>
        <dbReference type="SMART" id="SM00642"/>
    </source>
</evidence>
<keyword evidence="3" id="KW-0326">Glycosidase</keyword>
<feature type="domain" description="Glycosyl hydrolase family 13 catalytic" evidence="4">
    <location>
        <begin position="14"/>
        <end position="422"/>
    </location>
</feature>
<accession>A0AAE3AYB3</accession>
<dbReference type="FunFam" id="3.20.20.80:FF:000064">
    <property type="entry name" value="Oligo-1,6-glucosidase"/>
    <property type="match status" value="2"/>
</dbReference>
<dbReference type="InterPro" id="IPR045857">
    <property type="entry name" value="O16G_dom_2"/>
</dbReference>
<dbReference type="GO" id="GO:0009313">
    <property type="term" value="P:oligosaccharide catabolic process"/>
    <property type="evidence" value="ECO:0007669"/>
    <property type="project" value="TreeGrafter"/>
</dbReference>